<evidence type="ECO:0000313" key="1">
    <source>
        <dbReference type="EMBL" id="RZU48815.1"/>
    </source>
</evidence>
<protein>
    <submittedName>
        <fullName evidence="1">Uncharacterized protein</fullName>
    </submittedName>
</protein>
<reference evidence="1 2" key="1">
    <citation type="submission" date="2019-02" db="EMBL/GenBank/DDBJ databases">
        <title>Sequencing the genomes of 1000 actinobacteria strains.</title>
        <authorList>
            <person name="Klenk H.-P."/>
        </authorList>
    </citation>
    <scope>NUCLEOTIDE SEQUENCE [LARGE SCALE GENOMIC DNA]</scope>
    <source>
        <strain evidence="1 2">DSM 45162</strain>
    </source>
</reference>
<dbReference type="EMBL" id="SHKY01000001">
    <property type="protein sequence ID" value="RZU48815.1"/>
    <property type="molecule type" value="Genomic_DNA"/>
</dbReference>
<comment type="caution">
    <text evidence="1">The sequence shown here is derived from an EMBL/GenBank/DDBJ whole genome shotgun (WGS) entry which is preliminary data.</text>
</comment>
<keyword evidence="2" id="KW-1185">Reference proteome</keyword>
<dbReference type="AlphaFoldDB" id="A0A4Q7ZFE2"/>
<proteinExistence type="predicted"/>
<evidence type="ECO:0000313" key="2">
    <source>
        <dbReference type="Proteomes" id="UP000292564"/>
    </source>
</evidence>
<dbReference type="Proteomes" id="UP000292564">
    <property type="component" value="Unassembled WGS sequence"/>
</dbReference>
<organism evidence="1 2">
    <name type="scientific">Krasilnikovia cinnamomea</name>
    <dbReference type="NCBI Taxonomy" id="349313"/>
    <lineage>
        <taxon>Bacteria</taxon>
        <taxon>Bacillati</taxon>
        <taxon>Actinomycetota</taxon>
        <taxon>Actinomycetes</taxon>
        <taxon>Micromonosporales</taxon>
        <taxon>Micromonosporaceae</taxon>
        <taxon>Krasilnikovia</taxon>
    </lineage>
</organism>
<name>A0A4Q7ZFE2_9ACTN</name>
<sequence>MILFNLGRDLVTPHLILLWVTAITEHGGQPPQTAGQSLVQALTCVFNPESILI</sequence>
<accession>A0A4Q7ZFE2</accession>
<gene>
    <name evidence="1" type="ORF">EV385_0540</name>
</gene>